<feature type="region of interest" description="Disordered" evidence="1">
    <location>
        <begin position="197"/>
        <end position="226"/>
    </location>
</feature>
<feature type="compositionally biased region" description="Gly residues" evidence="1">
    <location>
        <begin position="197"/>
        <end position="219"/>
    </location>
</feature>
<proteinExistence type="predicted"/>
<protein>
    <recommendedName>
        <fullName evidence="3">Magnetosome protein MamS/MamX domain-containing protein</fullName>
    </recommendedName>
</protein>
<feature type="signal peptide" evidence="2">
    <location>
        <begin position="1"/>
        <end position="19"/>
    </location>
</feature>
<evidence type="ECO:0000256" key="2">
    <source>
        <dbReference type="SAM" id="SignalP"/>
    </source>
</evidence>
<feature type="domain" description="Magnetosome protein MamS/MamX" evidence="3">
    <location>
        <begin position="38"/>
        <end position="125"/>
    </location>
</feature>
<feature type="chain" id="PRO_5022110213" description="Magnetosome protein MamS/MamX domain-containing protein" evidence="2">
    <location>
        <begin position="20"/>
        <end position="226"/>
    </location>
</feature>
<gene>
    <name evidence="4" type="ORF">Pan181_18930</name>
</gene>
<reference evidence="4 5" key="1">
    <citation type="submission" date="2019-02" db="EMBL/GenBank/DDBJ databases">
        <title>Deep-cultivation of Planctomycetes and their phenomic and genomic characterization uncovers novel biology.</title>
        <authorList>
            <person name="Wiegand S."/>
            <person name="Jogler M."/>
            <person name="Boedeker C."/>
            <person name="Pinto D."/>
            <person name="Vollmers J."/>
            <person name="Rivas-Marin E."/>
            <person name="Kohn T."/>
            <person name="Peeters S.H."/>
            <person name="Heuer A."/>
            <person name="Rast P."/>
            <person name="Oberbeckmann S."/>
            <person name="Bunk B."/>
            <person name="Jeske O."/>
            <person name="Meyerdierks A."/>
            <person name="Storesund J.E."/>
            <person name="Kallscheuer N."/>
            <person name="Luecker S."/>
            <person name="Lage O.M."/>
            <person name="Pohl T."/>
            <person name="Merkel B.J."/>
            <person name="Hornburger P."/>
            <person name="Mueller R.-W."/>
            <person name="Bruemmer F."/>
            <person name="Labrenz M."/>
            <person name="Spormann A.M."/>
            <person name="Op den Camp H."/>
            <person name="Overmann J."/>
            <person name="Amann R."/>
            <person name="Jetten M.S.M."/>
            <person name="Mascher T."/>
            <person name="Medema M.H."/>
            <person name="Devos D.P."/>
            <person name="Kaster A.-K."/>
            <person name="Ovreas L."/>
            <person name="Rohde M."/>
            <person name="Galperin M.Y."/>
            <person name="Jogler C."/>
        </authorList>
    </citation>
    <scope>NUCLEOTIDE SEQUENCE [LARGE SCALE GENOMIC DNA]</scope>
    <source>
        <strain evidence="4 5">Pan181</strain>
    </source>
</reference>
<dbReference type="EMBL" id="CP036278">
    <property type="protein sequence ID" value="QDU55699.1"/>
    <property type="molecule type" value="Genomic_DNA"/>
</dbReference>
<evidence type="ECO:0000256" key="1">
    <source>
        <dbReference type="SAM" id="MobiDB-lite"/>
    </source>
</evidence>
<dbReference type="Pfam" id="PF26390">
    <property type="entry name" value="MamS_MamX"/>
    <property type="match status" value="1"/>
</dbReference>
<name>A0A518ALU1_9BACT</name>
<dbReference type="InterPro" id="IPR058837">
    <property type="entry name" value="MamS_MamX_dom"/>
</dbReference>
<dbReference type="Proteomes" id="UP000315750">
    <property type="component" value="Chromosome"/>
</dbReference>
<keyword evidence="2" id="KW-0732">Signal</keyword>
<dbReference type="KEGG" id="amuc:Pan181_18930"/>
<evidence type="ECO:0000313" key="5">
    <source>
        <dbReference type="Proteomes" id="UP000315750"/>
    </source>
</evidence>
<accession>A0A518ALU1</accession>
<organism evidence="4 5">
    <name type="scientific">Aeoliella mucimassa</name>
    <dbReference type="NCBI Taxonomy" id="2527972"/>
    <lineage>
        <taxon>Bacteria</taxon>
        <taxon>Pseudomonadati</taxon>
        <taxon>Planctomycetota</taxon>
        <taxon>Planctomycetia</taxon>
        <taxon>Pirellulales</taxon>
        <taxon>Lacipirellulaceae</taxon>
        <taxon>Aeoliella</taxon>
    </lineage>
</organism>
<evidence type="ECO:0000259" key="3">
    <source>
        <dbReference type="Pfam" id="PF26390"/>
    </source>
</evidence>
<keyword evidence="5" id="KW-1185">Reference proteome</keyword>
<dbReference type="AlphaFoldDB" id="A0A518ALU1"/>
<evidence type="ECO:0000313" key="4">
    <source>
        <dbReference type="EMBL" id="QDU55699.1"/>
    </source>
</evidence>
<sequence length="226" mass="23774" precursor="true">MIVSVTLMSTALFTSNALAQRGIGRMQGVARQATPTVTETIVGTVSEIKIGPCEDTTGRAAIGVHLLVATDDETTVNVHLGPQAVVDELVGDIVVGQEVTIVGFRTADLPEDSLVAKSIDIDGQIVEFRQDSLRPIWAAGAGRGQGFGQGRGQVFGPAYGQGRGQGFGQGYGQGRGNGQPCWRYQSQDWKPAMNQAGGRGMGQGRGRGMQGNGYRGARGNGQRWAQ</sequence>